<keyword evidence="3" id="KW-1185">Reference proteome</keyword>
<dbReference type="InterPro" id="IPR015797">
    <property type="entry name" value="NUDIX_hydrolase-like_dom_sf"/>
</dbReference>
<proteinExistence type="predicted"/>
<dbReference type="PROSITE" id="PS51462">
    <property type="entry name" value="NUDIX"/>
    <property type="match status" value="1"/>
</dbReference>
<accession>A0ABP8HKL8</accession>
<dbReference type="InterPro" id="IPR014729">
    <property type="entry name" value="Rossmann-like_a/b/a_fold"/>
</dbReference>
<name>A0ABP8HKL8_9BACT</name>
<dbReference type="SUPFAM" id="SSF55811">
    <property type="entry name" value="Nudix"/>
    <property type="match status" value="1"/>
</dbReference>
<protein>
    <recommendedName>
        <fullName evidence="1">Nudix hydrolase domain-containing protein</fullName>
    </recommendedName>
</protein>
<sequence>MNAAAVIVARFQTPYLHEGHRYLLEAVGARHRKVIVVLGVSPVKGSRRNPFDFFTRERMLKSAYPSLLVLPLADHPSDTAWSGSLDALLQSAFPGEAFLLYGSRDSFLPYYSGSLPVTELPVQGTHSATGLRQELADEVRDSEDFRCGINYACHNAYVHVYPTVDIALYKDERRCLLLGQKPGAAQWRLPGGFADPTDPSFEAAARRELAEECGPVETGALHYVGSARIDDWRYRREAGKIVTLLFATDLVYGTPEAADDLARVAWFPVEALPALCADGSISREHVPLIGLLAANESPSLIKNLSI</sequence>
<dbReference type="RefSeq" id="WP_345257493.1">
    <property type="nucleotide sequence ID" value="NZ_BAABGY010000014.1"/>
</dbReference>
<dbReference type="PANTHER" id="PTHR43736">
    <property type="entry name" value="ADP-RIBOSE PYROPHOSPHATASE"/>
    <property type="match status" value="1"/>
</dbReference>
<dbReference type="EMBL" id="BAABGY010000014">
    <property type="protein sequence ID" value="GAA4340648.1"/>
    <property type="molecule type" value="Genomic_DNA"/>
</dbReference>
<evidence type="ECO:0000313" key="3">
    <source>
        <dbReference type="Proteomes" id="UP001501725"/>
    </source>
</evidence>
<dbReference type="InterPro" id="IPR000086">
    <property type="entry name" value="NUDIX_hydrolase_dom"/>
</dbReference>
<feature type="domain" description="Nudix hydrolase" evidence="1">
    <location>
        <begin position="159"/>
        <end position="289"/>
    </location>
</feature>
<dbReference type="Gene3D" id="3.40.50.620">
    <property type="entry name" value="HUPs"/>
    <property type="match status" value="1"/>
</dbReference>
<dbReference type="PANTHER" id="PTHR43736:SF1">
    <property type="entry name" value="DIHYDRONEOPTERIN TRIPHOSPHATE DIPHOSPHATASE"/>
    <property type="match status" value="1"/>
</dbReference>
<dbReference type="Proteomes" id="UP001501725">
    <property type="component" value="Unassembled WGS sequence"/>
</dbReference>
<dbReference type="SUPFAM" id="SSF52374">
    <property type="entry name" value="Nucleotidylyl transferase"/>
    <property type="match status" value="1"/>
</dbReference>
<gene>
    <name evidence="2" type="ORF">GCM10023184_38480</name>
</gene>
<evidence type="ECO:0000259" key="1">
    <source>
        <dbReference type="PROSITE" id="PS51462"/>
    </source>
</evidence>
<evidence type="ECO:0000313" key="2">
    <source>
        <dbReference type="EMBL" id="GAA4340648.1"/>
    </source>
</evidence>
<organism evidence="2 3">
    <name type="scientific">Flaviaesturariibacter amylovorans</name>
    <dbReference type="NCBI Taxonomy" id="1084520"/>
    <lineage>
        <taxon>Bacteria</taxon>
        <taxon>Pseudomonadati</taxon>
        <taxon>Bacteroidota</taxon>
        <taxon>Chitinophagia</taxon>
        <taxon>Chitinophagales</taxon>
        <taxon>Chitinophagaceae</taxon>
        <taxon>Flaviaestuariibacter</taxon>
    </lineage>
</organism>
<dbReference type="Pfam" id="PF00293">
    <property type="entry name" value="NUDIX"/>
    <property type="match status" value="1"/>
</dbReference>
<comment type="caution">
    <text evidence="2">The sequence shown here is derived from an EMBL/GenBank/DDBJ whole genome shotgun (WGS) entry which is preliminary data.</text>
</comment>
<dbReference type="Gene3D" id="3.90.79.10">
    <property type="entry name" value="Nucleoside Triphosphate Pyrophosphohydrolase"/>
    <property type="match status" value="1"/>
</dbReference>
<reference evidence="3" key="1">
    <citation type="journal article" date="2019" name="Int. J. Syst. Evol. Microbiol.">
        <title>The Global Catalogue of Microorganisms (GCM) 10K type strain sequencing project: providing services to taxonomists for standard genome sequencing and annotation.</title>
        <authorList>
            <consortium name="The Broad Institute Genomics Platform"/>
            <consortium name="The Broad Institute Genome Sequencing Center for Infectious Disease"/>
            <person name="Wu L."/>
            <person name="Ma J."/>
        </authorList>
    </citation>
    <scope>NUCLEOTIDE SEQUENCE [LARGE SCALE GENOMIC DNA]</scope>
    <source>
        <strain evidence="3">JCM 17919</strain>
    </source>
</reference>